<proteinExistence type="predicted"/>
<gene>
    <name evidence="2" type="ORF">R1flu_024978</name>
</gene>
<feature type="compositionally biased region" description="Basic and acidic residues" evidence="1">
    <location>
        <begin position="60"/>
        <end position="74"/>
    </location>
</feature>
<dbReference type="AlphaFoldDB" id="A0ABD1XZI0"/>
<protein>
    <submittedName>
        <fullName evidence="2">Uncharacterized protein</fullName>
    </submittedName>
</protein>
<feature type="compositionally biased region" description="Low complexity" evidence="1">
    <location>
        <begin position="34"/>
        <end position="46"/>
    </location>
</feature>
<feature type="region of interest" description="Disordered" evidence="1">
    <location>
        <begin position="33"/>
        <end position="94"/>
    </location>
</feature>
<keyword evidence="3" id="KW-1185">Reference proteome</keyword>
<evidence type="ECO:0000313" key="2">
    <source>
        <dbReference type="EMBL" id="KAL2613286.1"/>
    </source>
</evidence>
<accession>A0ABD1XZI0</accession>
<evidence type="ECO:0000256" key="1">
    <source>
        <dbReference type="SAM" id="MobiDB-lite"/>
    </source>
</evidence>
<organism evidence="2 3">
    <name type="scientific">Riccia fluitans</name>
    <dbReference type="NCBI Taxonomy" id="41844"/>
    <lineage>
        <taxon>Eukaryota</taxon>
        <taxon>Viridiplantae</taxon>
        <taxon>Streptophyta</taxon>
        <taxon>Embryophyta</taxon>
        <taxon>Marchantiophyta</taxon>
        <taxon>Marchantiopsida</taxon>
        <taxon>Marchantiidae</taxon>
        <taxon>Marchantiales</taxon>
        <taxon>Ricciaceae</taxon>
        <taxon>Riccia</taxon>
    </lineage>
</organism>
<sequence length="109" mass="11899">MLEGMRSHCGTRVQDLGGEGNVLEEVQGLIPLAESDVSSWSSGGSSEKSERVELQNQNTEGRHGRAETIGGRRMDSRKRLRKEAWGPRVGTGNQPIRVEVGHAICSTEQ</sequence>
<comment type="caution">
    <text evidence="2">The sequence shown here is derived from an EMBL/GenBank/DDBJ whole genome shotgun (WGS) entry which is preliminary data.</text>
</comment>
<name>A0ABD1XZI0_9MARC</name>
<evidence type="ECO:0000313" key="3">
    <source>
        <dbReference type="Proteomes" id="UP001605036"/>
    </source>
</evidence>
<dbReference type="Proteomes" id="UP001605036">
    <property type="component" value="Unassembled WGS sequence"/>
</dbReference>
<reference evidence="2 3" key="1">
    <citation type="submission" date="2024-09" db="EMBL/GenBank/DDBJ databases">
        <title>Chromosome-scale assembly of Riccia fluitans.</title>
        <authorList>
            <person name="Paukszto L."/>
            <person name="Sawicki J."/>
            <person name="Karawczyk K."/>
            <person name="Piernik-Szablinska J."/>
            <person name="Szczecinska M."/>
            <person name="Mazdziarz M."/>
        </authorList>
    </citation>
    <scope>NUCLEOTIDE SEQUENCE [LARGE SCALE GENOMIC DNA]</scope>
    <source>
        <strain evidence="2">Rf_01</strain>
        <tissue evidence="2">Aerial parts of the thallus</tissue>
    </source>
</reference>
<dbReference type="EMBL" id="JBHFFA010000007">
    <property type="protein sequence ID" value="KAL2613286.1"/>
    <property type="molecule type" value="Genomic_DNA"/>
</dbReference>